<dbReference type="EMBL" id="OY882865">
    <property type="protein sequence ID" value="CAK6448494.1"/>
    <property type="molecule type" value="Genomic_DNA"/>
</dbReference>
<reference evidence="1" key="1">
    <citation type="submission" date="2023-12" db="EMBL/GenBank/DDBJ databases">
        <authorList>
            <person name="Brown T."/>
        </authorList>
    </citation>
    <scope>NUCLEOTIDE SEQUENCE</scope>
</reference>
<name>A0ABP0AF91_PIPNA</name>
<evidence type="ECO:0000313" key="2">
    <source>
        <dbReference type="Proteomes" id="UP001314169"/>
    </source>
</evidence>
<organism evidence="1 2">
    <name type="scientific">Pipistrellus nathusii</name>
    <name type="common">Nathusius' pipistrelle</name>
    <dbReference type="NCBI Taxonomy" id="59473"/>
    <lineage>
        <taxon>Eukaryota</taxon>
        <taxon>Metazoa</taxon>
        <taxon>Chordata</taxon>
        <taxon>Craniata</taxon>
        <taxon>Vertebrata</taxon>
        <taxon>Euteleostomi</taxon>
        <taxon>Mammalia</taxon>
        <taxon>Eutheria</taxon>
        <taxon>Laurasiatheria</taxon>
        <taxon>Chiroptera</taxon>
        <taxon>Yangochiroptera</taxon>
        <taxon>Vespertilionidae</taxon>
        <taxon>Pipistrellus</taxon>
    </lineage>
</organism>
<proteinExistence type="predicted"/>
<dbReference type="Proteomes" id="UP001314169">
    <property type="component" value="Chromosome 8"/>
</dbReference>
<keyword evidence="2" id="KW-1185">Reference proteome</keyword>
<evidence type="ECO:0000313" key="1">
    <source>
        <dbReference type="EMBL" id="CAK6448494.1"/>
    </source>
</evidence>
<gene>
    <name evidence="1" type="ORF">MPIPNATIZW_LOCUS16800</name>
</gene>
<accession>A0ABP0AF91</accession>
<sequence length="102" mass="11036">MTSANCAAERCSLQKANGETREGADVSLVMTVPVCPKFTFPLICVLGQIPSCHGPGVIHLGSLVPSKELICKEYLVKELNSPRNLPNQECNSFPDFKCNKNG</sequence>
<protein>
    <submittedName>
        <fullName evidence="1">Uncharacterized protein</fullName>
    </submittedName>
</protein>